<gene>
    <name evidence="3" type="ORF">Tci_030861</name>
</gene>
<proteinExistence type="predicted"/>
<protein>
    <submittedName>
        <fullName evidence="3">Uncharacterized protein</fullName>
    </submittedName>
</protein>
<feature type="compositionally biased region" description="Basic residues" evidence="2">
    <location>
        <begin position="488"/>
        <end position="501"/>
    </location>
</feature>
<evidence type="ECO:0000313" key="3">
    <source>
        <dbReference type="EMBL" id="GEU58883.1"/>
    </source>
</evidence>
<evidence type="ECO:0000256" key="2">
    <source>
        <dbReference type="SAM" id="MobiDB-lite"/>
    </source>
</evidence>
<feature type="compositionally biased region" description="Polar residues" evidence="2">
    <location>
        <begin position="476"/>
        <end position="487"/>
    </location>
</feature>
<accession>A0A6L2LAQ0</accession>
<name>A0A6L2LAQ0_TANCI</name>
<feature type="region of interest" description="Disordered" evidence="2">
    <location>
        <begin position="476"/>
        <end position="512"/>
    </location>
</feature>
<feature type="region of interest" description="Disordered" evidence="2">
    <location>
        <begin position="348"/>
        <end position="402"/>
    </location>
</feature>
<organism evidence="3">
    <name type="scientific">Tanacetum cinerariifolium</name>
    <name type="common">Dalmatian daisy</name>
    <name type="synonym">Chrysanthemum cinerariifolium</name>
    <dbReference type="NCBI Taxonomy" id="118510"/>
    <lineage>
        <taxon>Eukaryota</taxon>
        <taxon>Viridiplantae</taxon>
        <taxon>Streptophyta</taxon>
        <taxon>Embryophyta</taxon>
        <taxon>Tracheophyta</taxon>
        <taxon>Spermatophyta</taxon>
        <taxon>Magnoliopsida</taxon>
        <taxon>eudicotyledons</taxon>
        <taxon>Gunneridae</taxon>
        <taxon>Pentapetalae</taxon>
        <taxon>asterids</taxon>
        <taxon>campanulids</taxon>
        <taxon>Asterales</taxon>
        <taxon>Asteraceae</taxon>
        <taxon>Asteroideae</taxon>
        <taxon>Anthemideae</taxon>
        <taxon>Anthemidinae</taxon>
        <taxon>Tanacetum</taxon>
    </lineage>
</organism>
<reference evidence="3" key="1">
    <citation type="journal article" date="2019" name="Sci. Rep.">
        <title>Draft genome of Tanacetum cinerariifolium, the natural source of mosquito coil.</title>
        <authorList>
            <person name="Yamashiro T."/>
            <person name="Shiraishi A."/>
            <person name="Satake H."/>
            <person name="Nakayama K."/>
        </authorList>
    </citation>
    <scope>NUCLEOTIDE SEQUENCE</scope>
</reference>
<dbReference type="AlphaFoldDB" id="A0A6L2LAQ0"/>
<keyword evidence="1" id="KW-0175">Coiled coil</keyword>
<feature type="region of interest" description="Disordered" evidence="2">
    <location>
        <begin position="36"/>
        <end position="55"/>
    </location>
</feature>
<evidence type="ECO:0000256" key="1">
    <source>
        <dbReference type="SAM" id="Coils"/>
    </source>
</evidence>
<sequence length="662" mass="75550">MINHEDIFDPTTAMNMALVLIAKAFKLNYYTPTNNNQIFSSNPRNRQTSQPGMNMGQDRQMQMIRVQNLSVQNVRNQNGLIVVLIIVNPNANQNGNGDLEEIKEVNANCILMAKLQVASTSGIQTDNAPVYNSDGSAEEKEYVVLWNNWYTKCKECKYDKISYDKAYNVMKQKIKRLQAQLGDLKGKSSNTQCASNTLDPLSQKLEDENVSLEFQIRIYEKENEHLKTTYKNVFDSIKVTRAQTKLIIDSMQEKFHNTIYENATLRVQLFDKVSEQKNTTKGTSVDTKFSKQSILKKPHSSSGPKLYSLTRLPKSKVIPKVGIFSINPFKASRVNNFVPNKHVKASVRTKPITVSQPHVITKKDVNSNTNGFSPKDVERTTKTRRPQPRNNPKNDKVPSKSKSNFLLNNLDEIEETHRNLQSSTNQKHTLSACNNIKLAVRNEKSEVICTTCKKCLITVNHDECVLQYVNGMISRQKNQSANVSKSVNQKKHKENVKKSKKLGSEDKLASSRPSKSRTCLKWLPVGRIFDLNYALWEVILNGDSPPLTRSVEGVETPYPPTTVEKKLARKNELKARGTLLMVLPNEHQLKFNSYKNANLLCKLLKRDLEAIRSPRKYRRHFLNSSMRTSMEQAHKDLIRSMIGYKILPVSLKFIEKLFLKKI</sequence>
<dbReference type="EMBL" id="BKCJ010004076">
    <property type="protein sequence ID" value="GEU58883.1"/>
    <property type="molecule type" value="Genomic_DNA"/>
</dbReference>
<feature type="coiled-coil region" evidence="1">
    <location>
        <begin position="167"/>
        <end position="222"/>
    </location>
</feature>
<comment type="caution">
    <text evidence="3">The sequence shown here is derived from an EMBL/GenBank/DDBJ whole genome shotgun (WGS) entry which is preliminary data.</text>
</comment>